<dbReference type="Gene3D" id="3.40.50.720">
    <property type="entry name" value="NAD(P)-binding Rossmann-like Domain"/>
    <property type="match status" value="1"/>
</dbReference>
<dbReference type="Proteomes" id="UP000015854">
    <property type="component" value="Unassembled WGS sequence"/>
</dbReference>
<dbReference type="EMBL" id="ATBB01000035">
    <property type="protein sequence ID" value="EQC58240.1"/>
    <property type="molecule type" value="Genomic_DNA"/>
</dbReference>
<gene>
    <name evidence="2" type="ORF">LLT6_09865</name>
</gene>
<feature type="domain" description="Gfo/Idh/MocA-like oxidoreductase N-terminal" evidence="1">
    <location>
        <begin position="4"/>
        <end position="102"/>
    </location>
</feature>
<dbReference type="SUPFAM" id="SSF51735">
    <property type="entry name" value="NAD(P)-binding Rossmann-fold domains"/>
    <property type="match status" value="1"/>
</dbReference>
<reference evidence="2 3" key="1">
    <citation type="journal article" date="2013" name="ISME J.">
        <title>Multifactorial diversity sustains microbial community stability.</title>
        <authorList>
            <person name="Erkus O."/>
            <person name="de Jager V.C."/>
            <person name="Spus M."/>
            <person name="van Alen-Boerrigter I.J."/>
            <person name="van Rijswijck I.M."/>
            <person name="Hazelwood L."/>
            <person name="Janssen P.W."/>
            <person name="van Hijum S.A."/>
            <person name="Kleerebezem M."/>
            <person name="Smid E.J."/>
        </authorList>
    </citation>
    <scope>NUCLEOTIDE SEQUENCE [LARGE SCALE GENOMIC DNA]</scope>
    <source>
        <strain evidence="2 3">TIFN6</strain>
    </source>
</reference>
<dbReference type="PATRIC" id="fig|1234876.3.peg.202"/>
<evidence type="ECO:0000259" key="1">
    <source>
        <dbReference type="Pfam" id="PF01408"/>
    </source>
</evidence>
<evidence type="ECO:0000313" key="2">
    <source>
        <dbReference type="EMBL" id="EQC58240.1"/>
    </source>
</evidence>
<evidence type="ECO:0000313" key="3">
    <source>
        <dbReference type="Proteomes" id="UP000015854"/>
    </source>
</evidence>
<dbReference type="AlphaFoldDB" id="T0SAC4"/>
<organism evidence="2 3">
    <name type="scientific">Lactococcus cremoris subsp. cremoris TIFN6</name>
    <dbReference type="NCBI Taxonomy" id="1234876"/>
    <lineage>
        <taxon>Bacteria</taxon>
        <taxon>Bacillati</taxon>
        <taxon>Bacillota</taxon>
        <taxon>Bacilli</taxon>
        <taxon>Lactobacillales</taxon>
        <taxon>Streptococcaceae</taxon>
        <taxon>Lactococcus</taxon>
        <taxon>Lactococcus cremoris subsp. cremoris</taxon>
    </lineage>
</organism>
<dbReference type="InterPro" id="IPR036291">
    <property type="entry name" value="NAD(P)-bd_dom_sf"/>
</dbReference>
<sequence>MQERVLVVGFGKIGRLKAQKWRKLKCDVYVWDTSTQALETAQEIGYKISNNLSMEVEYVDICVPTSFHIMYMTDLRFNVIKKMLVEKPVVSNMRDWKKLNNFLDNYPDRAEKIFVSEQYYYSNALREIKKVIDGHKILSIDIRMNKNRTIDNSMGRFVDYDLRSYGIELPHMIAILDFLTAIGTKSTLIV</sequence>
<comment type="caution">
    <text evidence="2">The sequence shown here is derived from an EMBL/GenBank/DDBJ whole genome shotgun (WGS) entry which is preliminary data.</text>
</comment>
<proteinExistence type="predicted"/>
<name>T0SAC4_LACLC</name>
<dbReference type="Pfam" id="PF01408">
    <property type="entry name" value="GFO_IDH_MocA"/>
    <property type="match status" value="1"/>
</dbReference>
<protein>
    <recommendedName>
        <fullName evidence="1">Gfo/Idh/MocA-like oxidoreductase N-terminal domain-containing protein</fullName>
    </recommendedName>
</protein>
<dbReference type="InterPro" id="IPR000683">
    <property type="entry name" value="Gfo/Idh/MocA-like_OxRdtase_N"/>
</dbReference>
<accession>T0SAC4</accession>
<dbReference type="GO" id="GO:0000166">
    <property type="term" value="F:nucleotide binding"/>
    <property type="evidence" value="ECO:0007669"/>
    <property type="project" value="InterPro"/>
</dbReference>